<name>A0A952FT72_9PROT</name>
<dbReference type="EMBL" id="JAEKLZ010000461">
    <property type="protein sequence ID" value="MBW8728860.1"/>
    <property type="molecule type" value="Genomic_DNA"/>
</dbReference>
<comment type="caution">
    <text evidence="2">The sequence shown here is derived from an EMBL/GenBank/DDBJ whole genome shotgun (WGS) entry which is preliminary data.</text>
</comment>
<evidence type="ECO:0000313" key="3">
    <source>
        <dbReference type="Proteomes" id="UP000700706"/>
    </source>
</evidence>
<keyword evidence="1" id="KW-0812">Transmembrane</keyword>
<feature type="transmembrane region" description="Helical" evidence="1">
    <location>
        <begin position="46"/>
        <end position="72"/>
    </location>
</feature>
<feature type="transmembrane region" description="Helical" evidence="1">
    <location>
        <begin position="149"/>
        <end position="172"/>
    </location>
</feature>
<feature type="transmembrane region" description="Helical" evidence="1">
    <location>
        <begin position="13"/>
        <end position="34"/>
    </location>
</feature>
<protein>
    <recommendedName>
        <fullName evidence="4">Aminotriazole resistance protein</fullName>
    </recommendedName>
</protein>
<organism evidence="2 3">
    <name type="scientific">Inquilinus limosus</name>
    <dbReference type="NCBI Taxonomy" id="171674"/>
    <lineage>
        <taxon>Bacteria</taxon>
        <taxon>Pseudomonadati</taxon>
        <taxon>Pseudomonadota</taxon>
        <taxon>Alphaproteobacteria</taxon>
        <taxon>Rhodospirillales</taxon>
        <taxon>Rhodospirillaceae</taxon>
        <taxon>Inquilinus</taxon>
    </lineage>
</organism>
<keyword evidence="1" id="KW-0472">Membrane</keyword>
<accession>A0A952FT72</accession>
<dbReference type="Proteomes" id="UP000700706">
    <property type="component" value="Unassembled WGS sequence"/>
</dbReference>
<sequence>MTDITTVKTERNILFPIVLALVAGVATGVLWCYANPIQLVPGVIQWRIFAFLPPLVGILFGFRSGFICGYVGSLVWSLLAGTFIPAHTLIVDGIMVGLTGAVPGLLFDPARKPIDTAGLAKIAATCLVVGLAMVAAVAASLAFLGIFPFWWGLLYLGLSDIVPMIIGTPLLVKPALKILAGSGLTSGITRF</sequence>
<evidence type="ECO:0008006" key="4">
    <source>
        <dbReference type="Google" id="ProtNLM"/>
    </source>
</evidence>
<evidence type="ECO:0000313" key="2">
    <source>
        <dbReference type="EMBL" id="MBW8728860.1"/>
    </source>
</evidence>
<feature type="transmembrane region" description="Helical" evidence="1">
    <location>
        <begin position="84"/>
        <end position="107"/>
    </location>
</feature>
<dbReference type="AlphaFoldDB" id="A0A952FT72"/>
<gene>
    <name evidence="2" type="ORF">JF625_27395</name>
</gene>
<evidence type="ECO:0000256" key="1">
    <source>
        <dbReference type="SAM" id="Phobius"/>
    </source>
</evidence>
<feature type="transmembrane region" description="Helical" evidence="1">
    <location>
        <begin position="119"/>
        <end position="143"/>
    </location>
</feature>
<proteinExistence type="predicted"/>
<keyword evidence="1" id="KW-1133">Transmembrane helix</keyword>
<reference evidence="2" key="1">
    <citation type="submission" date="2020-06" db="EMBL/GenBank/DDBJ databases">
        <title>Stable isotope informed genome-resolved metagenomics uncovers potential trophic interactions in rhizosphere soil.</title>
        <authorList>
            <person name="Starr E.P."/>
            <person name="Shi S."/>
            <person name="Blazewicz S.J."/>
            <person name="Koch B.J."/>
            <person name="Probst A.J."/>
            <person name="Hungate B.A."/>
            <person name="Pett-Ridge J."/>
            <person name="Firestone M.K."/>
            <person name="Banfield J.F."/>
        </authorList>
    </citation>
    <scope>NUCLEOTIDE SEQUENCE</scope>
    <source>
        <strain evidence="2">YM_69_17</strain>
    </source>
</reference>